<keyword evidence="3" id="KW-1185">Reference proteome</keyword>
<protein>
    <submittedName>
        <fullName evidence="2">SMP-30/gluconolactonase/LRE family protein</fullName>
    </submittedName>
</protein>
<accession>A0ABY6CV15</accession>
<reference evidence="2" key="1">
    <citation type="submission" date="2022-10" db="EMBL/GenBank/DDBJ databases">
        <title>Comparative genomics and taxonomic characterization of three novel marine species of genus Reichenbachiella exhibiting antioxidant and polysaccharide degradation activities.</title>
        <authorList>
            <person name="Muhammad N."/>
            <person name="Lee Y.-J."/>
            <person name="Ko J."/>
            <person name="Kim S.-G."/>
        </authorList>
    </citation>
    <scope>NUCLEOTIDE SEQUENCE</scope>
    <source>
        <strain evidence="2">Wsw4-B4</strain>
    </source>
</reference>
<evidence type="ECO:0000313" key="2">
    <source>
        <dbReference type="EMBL" id="UXX77766.1"/>
    </source>
</evidence>
<name>A0ABY6CV15_9BACT</name>
<dbReference type="Proteomes" id="UP001062165">
    <property type="component" value="Chromosome"/>
</dbReference>
<dbReference type="Gene3D" id="2.120.10.30">
    <property type="entry name" value="TolB, C-terminal domain"/>
    <property type="match status" value="1"/>
</dbReference>
<dbReference type="PANTHER" id="PTHR47572">
    <property type="entry name" value="LIPOPROTEIN-RELATED"/>
    <property type="match status" value="1"/>
</dbReference>
<dbReference type="InterPro" id="IPR013658">
    <property type="entry name" value="SGL"/>
</dbReference>
<dbReference type="RefSeq" id="WP_263049513.1">
    <property type="nucleotide sequence ID" value="NZ_CP106735.1"/>
</dbReference>
<dbReference type="PANTHER" id="PTHR47572:SF5">
    <property type="entry name" value="BLR2277 PROTEIN"/>
    <property type="match status" value="1"/>
</dbReference>
<feature type="domain" description="SMP-30/Gluconolactonase/LRE-like region" evidence="1">
    <location>
        <begin position="41"/>
        <end position="276"/>
    </location>
</feature>
<dbReference type="PROSITE" id="PS51257">
    <property type="entry name" value="PROKAR_LIPOPROTEIN"/>
    <property type="match status" value="1"/>
</dbReference>
<dbReference type="InterPro" id="IPR011042">
    <property type="entry name" value="6-blade_b-propeller_TolB-like"/>
</dbReference>
<gene>
    <name evidence="2" type="ORF">N7E81_10330</name>
</gene>
<sequence length="298" mass="32942">MRKIFSPFFISIVLFSCTSKPIALFEASDWAYVGEYSLGLEGPAVDIEGNLFFVNPQKNGTIGRLLPTGQFDLYIDSLPQGSVANGIRFGNDGLMYLADYVNHNILTIDPVHREVVVFAHDSTMNQPNDLAISERGVLFASDPNWVDSTGNLWRVELDGKFVKLADNMGTTNGIEVAPGDRFLYVNESAQRKIWAFDLSPEGEISNKRLLIQFADHGLDGMRCDTAGNLYVARYGKGVIAVISPAGELLQEVELKGLKPTNIAFGGLDGRTCYVTCQDRGYIETFHSEYPGRSWALRP</sequence>
<dbReference type="InterPro" id="IPR005511">
    <property type="entry name" value="SMP-30"/>
</dbReference>
<dbReference type="EMBL" id="CP106735">
    <property type="protein sequence ID" value="UXX77766.1"/>
    <property type="molecule type" value="Genomic_DNA"/>
</dbReference>
<dbReference type="Pfam" id="PF08450">
    <property type="entry name" value="SGL"/>
    <property type="match status" value="1"/>
</dbReference>
<organism evidence="2 3">
    <name type="scientific">Reichenbachiella carrageenanivorans</name>
    <dbReference type="NCBI Taxonomy" id="2979869"/>
    <lineage>
        <taxon>Bacteria</taxon>
        <taxon>Pseudomonadati</taxon>
        <taxon>Bacteroidota</taxon>
        <taxon>Cytophagia</taxon>
        <taxon>Cytophagales</taxon>
        <taxon>Reichenbachiellaceae</taxon>
        <taxon>Reichenbachiella</taxon>
    </lineage>
</organism>
<dbReference type="PRINTS" id="PR01790">
    <property type="entry name" value="SMP30FAMILY"/>
</dbReference>
<proteinExistence type="predicted"/>
<evidence type="ECO:0000259" key="1">
    <source>
        <dbReference type="Pfam" id="PF08450"/>
    </source>
</evidence>
<evidence type="ECO:0000313" key="3">
    <source>
        <dbReference type="Proteomes" id="UP001062165"/>
    </source>
</evidence>
<dbReference type="SUPFAM" id="SSF63829">
    <property type="entry name" value="Calcium-dependent phosphotriesterase"/>
    <property type="match status" value="1"/>
</dbReference>
<dbReference type="InterPro" id="IPR051262">
    <property type="entry name" value="SMP-30/CGR1_Lactonase"/>
</dbReference>